<name>A0AC61R6Q9_9FIRM</name>
<evidence type="ECO:0000313" key="1">
    <source>
        <dbReference type="EMBL" id="TGY65550.1"/>
    </source>
</evidence>
<sequence>MKGKRKWRLVFAAGMIFVLLNVFVATFGITKGRSMNIAEYSVIVKYKLPVTLRKLNAGYVFPLKRGEIVSFWKEGHENIAKRVVGLPGEKISYRQGNLYIEDALVAEPYLKPNQKDQSNLPSFRLQKDEIWVMGDNRIDSYDSRRFGPLKINEIRGKILPFHAEGGE</sequence>
<keyword evidence="1" id="KW-0378">Hydrolase</keyword>
<gene>
    <name evidence="1" type="primary">lepB</name>
    <name evidence="1" type="ORF">E5336_08280</name>
</gene>
<evidence type="ECO:0000313" key="2">
    <source>
        <dbReference type="Proteomes" id="UP000308836"/>
    </source>
</evidence>
<dbReference type="EC" id="3.4.21.89" evidence="1"/>
<protein>
    <submittedName>
        <fullName evidence="1">Signal peptidase I</fullName>
        <ecNumber evidence="1">3.4.21.89</ecNumber>
    </submittedName>
</protein>
<organism evidence="1 2">
    <name type="scientific">Dubosiella muris</name>
    <dbReference type="NCBI Taxonomy" id="3038133"/>
    <lineage>
        <taxon>Bacteria</taxon>
        <taxon>Bacillati</taxon>
        <taxon>Bacillota</taxon>
        <taxon>Erysipelotrichia</taxon>
        <taxon>Erysipelotrichales</taxon>
        <taxon>Erysipelotrichaceae</taxon>
        <taxon>Dubosiella</taxon>
    </lineage>
</organism>
<keyword evidence="2" id="KW-1185">Reference proteome</keyword>
<reference evidence="1" key="1">
    <citation type="submission" date="2019-04" db="EMBL/GenBank/DDBJ databases">
        <title>Microbes associate with the intestines of laboratory mice.</title>
        <authorList>
            <person name="Navarre W."/>
            <person name="Wong E."/>
            <person name="Huang K."/>
            <person name="Tropini C."/>
            <person name="Ng K."/>
            <person name="Yu B."/>
        </authorList>
    </citation>
    <scope>NUCLEOTIDE SEQUENCE</scope>
    <source>
        <strain evidence="1">NM09_H32</strain>
    </source>
</reference>
<comment type="caution">
    <text evidence="1">The sequence shown here is derived from an EMBL/GenBank/DDBJ whole genome shotgun (WGS) entry which is preliminary data.</text>
</comment>
<dbReference type="Proteomes" id="UP000308836">
    <property type="component" value="Unassembled WGS sequence"/>
</dbReference>
<accession>A0AC61R6Q9</accession>
<proteinExistence type="predicted"/>
<dbReference type="EMBL" id="SRYG01000016">
    <property type="protein sequence ID" value="TGY65550.1"/>
    <property type="molecule type" value="Genomic_DNA"/>
</dbReference>